<dbReference type="AlphaFoldDB" id="A0AAE3JET6"/>
<dbReference type="GO" id="GO:0043565">
    <property type="term" value="F:sequence-specific DNA binding"/>
    <property type="evidence" value="ECO:0007669"/>
    <property type="project" value="InterPro"/>
</dbReference>
<sequence>MPGAYPKQGYLLEDFHIFSLKDQSQKFYPYHYHDFYKLLIFHKGNVSYHVEGKEYALRPGDVILLNPGEIHRAIIHDDSVYSRLIIYLSAGFFRSYQDESDSSIRSCYRTAELKHSHLIRFSGESAVLMNRLAKELEATIQENGFAASLMQRIKILEYLIHLNRWMLRDEKSFVPANTANPTVLGIMEYINQHLTEDLSSETIASALFLNPSYMMHLFKAETGYTIGRYMTEKRLFLTHQYMDAGDAVTDACMKSGFQSYHAFYHAYRKKYGKAPTK</sequence>
<dbReference type="RefSeq" id="WP_308453285.1">
    <property type="nucleotide sequence ID" value="NZ_JAJEQR010000014.1"/>
</dbReference>
<dbReference type="InterPro" id="IPR003313">
    <property type="entry name" value="AraC-bd"/>
</dbReference>
<dbReference type="EMBL" id="JAJEQR010000014">
    <property type="protein sequence ID" value="MCC2230650.1"/>
    <property type="molecule type" value="Genomic_DNA"/>
</dbReference>
<keyword evidence="1" id="KW-0805">Transcription regulation</keyword>
<dbReference type="Gene3D" id="2.60.120.10">
    <property type="entry name" value="Jelly Rolls"/>
    <property type="match status" value="1"/>
</dbReference>
<organism evidence="5 6">
    <name type="scientific">Hominifimenecus microfluidus</name>
    <dbReference type="NCBI Taxonomy" id="2885348"/>
    <lineage>
        <taxon>Bacteria</taxon>
        <taxon>Bacillati</taxon>
        <taxon>Bacillota</taxon>
        <taxon>Clostridia</taxon>
        <taxon>Lachnospirales</taxon>
        <taxon>Lachnospiraceae</taxon>
        <taxon>Hominifimenecus</taxon>
    </lineage>
</organism>
<dbReference type="InterPro" id="IPR009057">
    <property type="entry name" value="Homeodomain-like_sf"/>
</dbReference>
<evidence type="ECO:0000256" key="1">
    <source>
        <dbReference type="ARBA" id="ARBA00023015"/>
    </source>
</evidence>
<evidence type="ECO:0000259" key="4">
    <source>
        <dbReference type="PROSITE" id="PS01124"/>
    </source>
</evidence>
<dbReference type="PANTHER" id="PTHR43280">
    <property type="entry name" value="ARAC-FAMILY TRANSCRIPTIONAL REGULATOR"/>
    <property type="match status" value="1"/>
</dbReference>
<keyword evidence="3" id="KW-0804">Transcription</keyword>
<proteinExistence type="predicted"/>
<dbReference type="Gene3D" id="1.10.10.60">
    <property type="entry name" value="Homeodomain-like"/>
    <property type="match status" value="1"/>
</dbReference>
<dbReference type="Pfam" id="PF12833">
    <property type="entry name" value="HTH_18"/>
    <property type="match status" value="1"/>
</dbReference>
<dbReference type="GO" id="GO:0003700">
    <property type="term" value="F:DNA-binding transcription factor activity"/>
    <property type="evidence" value="ECO:0007669"/>
    <property type="project" value="InterPro"/>
</dbReference>
<name>A0AAE3JET6_9FIRM</name>
<comment type="caution">
    <text evidence="5">The sequence shown here is derived from an EMBL/GenBank/DDBJ whole genome shotgun (WGS) entry which is preliminary data.</text>
</comment>
<evidence type="ECO:0000256" key="3">
    <source>
        <dbReference type="ARBA" id="ARBA00023163"/>
    </source>
</evidence>
<protein>
    <submittedName>
        <fullName evidence="5">AraC family ligand binding domain-containing protein</fullName>
    </submittedName>
</protein>
<dbReference type="Pfam" id="PF02311">
    <property type="entry name" value="AraC_binding"/>
    <property type="match status" value="1"/>
</dbReference>
<dbReference type="InterPro" id="IPR018060">
    <property type="entry name" value="HTH_AraC"/>
</dbReference>
<dbReference type="InterPro" id="IPR037923">
    <property type="entry name" value="HTH-like"/>
</dbReference>
<keyword evidence="2" id="KW-0238">DNA-binding</keyword>
<accession>A0AAE3JET6</accession>
<dbReference type="PROSITE" id="PS01124">
    <property type="entry name" value="HTH_ARAC_FAMILY_2"/>
    <property type="match status" value="1"/>
</dbReference>
<dbReference type="InterPro" id="IPR014710">
    <property type="entry name" value="RmlC-like_jellyroll"/>
</dbReference>
<reference evidence="5" key="1">
    <citation type="submission" date="2021-10" db="EMBL/GenBank/DDBJ databases">
        <title>Anaerobic single-cell dispensing facilitates the cultivation of human gut bacteria.</title>
        <authorList>
            <person name="Afrizal A."/>
        </authorList>
    </citation>
    <scope>NUCLEOTIDE SEQUENCE</scope>
    <source>
        <strain evidence="5">CLA-AA-H215</strain>
    </source>
</reference>
<gene>
    <name evidence="5" type="ORF">LKD81_06500</name>
</gene>
<evidence type="ECO:0000313" key="5">
    <source>
        <dbReference type="EMBL" id="MCC2230650.1"/>
    </source>
</evidence>
<evidence type="ECO:0000313" key="6">
    <source>
        <dbReference type="Proteomes" id="UP001198182"/>
    </source>
</evidence>
<dbReference type="InterPro" id="IPR018062">
    <property type="entry name" value="HTH_AraC-typ_CS"/>
</dbReference>
<dbReference type="SMART" id="SM00342">
    <property type="entry name" value="HTH_ARAC"/>
    <property type="match status" value="1"/>
</dbReference>
<feature type="domain" description="HTH araC/xylS-type" evidence="4">
    <location>
        <begin position="184"/>
        <end position="277"/>
    </location>
</feature>
<dbReference type="PROSITE" id="PS00041">
    <property type="entry name" value="HTH_ARAC_FAMILY_1"/>
    <property type="match status" value="1"/>
</dbReference>
<keyword evidence="6" id="KW-1185">Reference proteome</keyword>
<dbReference type="SUPFAM" id="SSF46689">
    <property type="entry name" value="Homeodomain-like"/>
    <property type="match status" value="1"/>
</dbReference>
<dbReference type="Proteomes" id="UP001198182">
    <property type="component" value="Unassembled WGS sequence"/>
</dbReference>
<dbReference type="SUPFAM" id="SSF51215">
    <property type="entry name" value="Regulatory protein AraC"/>
    <property type="match status" value="1"/>
</dbReference>
<evidence type="ECO:0000256" key="2">
    <source>
        <dbReference type="ARBA" id="ARBA00023125"/>
    </source>
</evidence>
<dbReference type="PANTHER" id="PTHR43280:SF34">
    <property type="entry name" value="ARAC-FAMILY TRANSCRIPTIONAL REGULATOR"/>
    <property type="match status" value="1"/>
</dbReference>